<sequence>MFVILPDLLNPAHRQPFTVSAVWPLFLSYYALGVLTILPRTFILRSSLLPFYPVASLEGFCNTMIPFGWHNSSDLETLNGSISASMFFMTMRSFEWTFIKKPLRKYEILKDQDTPVERPLTISNVLTDGFDLFWNQRGIGWSWSSKPFPGRDTPPLSIGSVLAKMLLKFTVLDASQYLILCVCPSINNPGSGSLFNASLSLWRRVAAAAFCGVCGGLWVWAIADSSYHAGTLIGRILLCQPASQWPPNSRQPWLSTSVREFWSFRWHQALRHFFISFGARPCGKLLWRPGAIMGSFAVSAIFHHIALWGLDYGTEFSTAGGFFLLMGLGTIMEVEFTRVTGLRVQGLFGWLWTMLWTLFWGTFMIDEWARRGMFSNDFFPEYLRLGKLLVDTVITLSSMLTGPSN</sequence>
<dbReference type="PANTHER" id="PTHR31595:SF57">
    <property type="entry name" value="OS04G0481900 PROTEIN"/>
    <property type="match status" value="1"/>
</dbReference>
<dbReference type="InterPro" id="IPR032805">
    <property type="entry name" value="Wax_synthase_dom"/>
</dbReference>
<evidence type="ECO:0000256" key="7">
    <source>
        <dbReference type="ARBA" id="ARBA00023136"/>
    </source>
</evidence>
<accession>A0AAD4M0B1</accession>
<feature type="transmembrane region" description="Helical" evidence="8">
    <location>
        <begin position="316"/>
        <end position="334"/>
    </location>
</feature>
<evidence type="ECO:0000256" key="5">
    <source>
        <dbReference type="ARBA" id="ARBA00022692"/>
    </source>
</evidence>
<gene>
    <name evidence="10" type="ORF">B0F90DRAFT_1938763</name>
</gene>
<proteinExistence type="inferred from homology"/>
<keyword evidence="6 8" id="KW-1133">Transmembrane helix</keyword>
<keyword evidence="11" id="KW-1185">Reference proteome</keyword>
<dbReference type="PANTHER" id="PTHR31595">
    <property type="entry name" value="LONG-CHAIN-ALCOHOL O-FATTY-ACYLTRANSFERASE 3-RELATED"/>
    <property type="match status" value="1"/>
</dbReference>
<reference evidence="10" key="1">
    <citation type="journal article" date="2022" name="New Phytol.">
        <title>Evolutionary transition to the ectomycorrhizal habit in the genomes of a hyperdiverse lineage of mushroom-forming fungi.</title>
        <authorList>
            <person name="Looney B."/>
            <person name="Miyauchi S."/>
            <person name="Morin E."/>
            <person name="Drula E."/>
            <person name="Courty P.E."/>
            <person name="Kohler A."/>
            <person name="Kuo A."/>
            <person name="LaButti K."/>
            <person name="Pangilinan J."/>
            <person name="Lipzen A."/>
            <person name="Riley R."/>
            <person name="Andreopoulos W."/>
            <person name="He G."/>
            <person name="Johnson J."/>
            <person name="Nolan M."/>
            <person name="Tritt A."/>
            <person name="Barry K.W."/>
            <person name="Grigoriev I.V."/>
            <person name="Nagy L.G."/>
            <person name="Hibbett D."/>
            <person name="Henrissat B."/>
            <person name="Matheny P.B."/>
            <person name="Labbe J."/>
            <person name="Martin F.M."/>
        </authorList>
    </citation>
    <scope>NUCLEOTIDE SEQUENCE</scope>
    <source>
        <strain evidence="10">BPL690</strain>
    </source>
</reference>
<evidence type="ECO:0000256" key="6">
    <source>
        <dbReference type="ARBA" id="ARBA00022989"/>
    </source>
</evidence>
<comment type="pathway">
    <text evidence="2">Secondary metabolite biosynthesis.</text>
</comment>
<evidence type="ECO:0000259" key="9">
    <source>
        <dbReference type="Pfam" id="PF13813"/>
    </source>
</evidence>
<dbReference type="GO" id="GO:0006629">
    <property type="term" value="P:lipid metabolic process"/>
    <property type="evidence" value="ECO:0007669"/>
    <property type="project" value="InterPro"/>
</dbReference>
<evidence type="ECO:0000256" key="2">
    <source>
        <dbReference type="ARBA" id="ARBA00005179"/>
    </source>
</evidence>
<evidence type="ECO:0000256" key="3">
    <source>
        <dbReference type="ARBA" id="ARBA00007282"/>
    </source>
</evidence>
<dbReference type="GO" id="GO:0008374">
    <property type="term" value="F:O-acyltransferase activity"/>
    <property type="evidence" value="ECO:0007669"/>
    <property type="project" value="InterPro"/>
</dbReference>
<dbReference type="AlphaFoldDB" id="A0AAD4M0B1"/>
<comment type="subcellular location">
    <subcellularLocation>
        <location evidence="1">Membrane</location>
        <topology evidence="1">Multi-pass membrane protein</topology>
    </subcellularLocation>
</comment>
<dbReference type="Pfam" id="PF13813">
    <property type="entry name" value="MBOAT_2"/>
    <property type="match status" value="1"/>
</dbReference>
<keyword evidence="4" id="KW-0808">Transferase</keyword>
<evidence type="ECO:0000256" key="8">
    <source>
        <dbReference type="SAM" id="Phobius"/>
    </source>
</evidence>
<feature type="transmembrane region" description="Helical" evidence="8">
    <location>
        <begin position="346"/>
        <end position="365"/>
    </location>
</feature>
<comment type="caution">
    <text evidence="10">The sequence shown here is derived from an EMBL/GenBank/DDBJ whole genome shotgun (WGS) entry which is preliminary data.</text>
</comment>
<evidence type="ECO:0000256" key="1">
    <source>
        <dbReference type="ARBA" id="ARBA00004141"/>
    </source>
</evidence>
<feature type="transmembrane region" description="Helical" evidence="8">
    <location>
        <begin position="290"/>
        <end position="310"/>
    </location>
</feature>
<evidence type="ECO:0000313" key="11">
    <source>
        <dbReference type="Proteomes" id="UP001203297"/>
    </source>
</evidence>
<comment type="similarity">
    <text evidence="3">Belongs to the wax synthase family.</text>
</comment>
<protein>
    <recommendedName>
        <fullName evidence="9">Wax synthase domain-containing protein</fullName>
    </recommendedName>
</protein>
<keyword evidence="5 8" id="KW-0812">Transmembrane</keyword>
<keyword evidence="7 8" id="KW-0472">Membrane</keyword>
<evidence type="ECO:0000256" key="4">
    <source>
        <dbReference type="ARBA" id="ARBA00022679"/>
    </source>
</evidence>
<dbReference type="InterPro" id="IPR044851">
    <property type="entry name" value="Wax_synthase"/>
</dbReference>
<organism evidence="10 11">
    <name type="scientific">Multifurca ochricompacta</name>
    <dbReference type="NCBI Taxonomy" id="376703"/>
    <lineage>
        <taxon>Eukaryota</taxon>
        <taxon>Fungi</taxon>
        <taxon>Dikarya</taxon>
        <taxon>Basidiomycota</taxon>
        <taxon>Agaricomycotina</taxon>
        <taxon>Agaricomycetes</taxon>
        <taxon>Russulales</taxon>
        <taxon>Russulaceae</taxon>
        <taxon>Multifurca</taxon>
    </lineage>
</organism>
<feature type="domain" description="Wax synthase" evidence="9">
    <location>
        <begin position="245"/>
        <end position="325"/>
    </location>
</feature>
<dbReference type="GO" id="GO:0016020">
    <property type="term" value="C:membrane"/>
    <property type="evidence" value="ECO:0007669"/>
    <property type="project" value="UniProtKB-SubCell"/>
</dbReference>
<feature type="transmembrane region" description="Helical" evidence="8">
    <location>
        <begin position="20"/>
        <end position="38"/>
    </location>
</feature>
<dbReference type="Proteomes" id="UP001203297">
    <property type="component" value="Unassembled WGS sequence"/>
</dbReference>
<dbReference type="EMBL" id="WTXG01000036">
    <property type="protein sequence ID" value="KAI0297524.1"/>
    <property type="molecule type" value="Genomic_DNA"/>
</dbReference>
<evidence type="ECO:0000313" key="10">
    <source>
        <dbReference type="EMBL" id="KAI0297524.1"/>
    </source>
</evidence>
<name>A0AAD4M0B1_9AGAM</name>